<evidence type="ECO:0000313" key="2">
    <source>
        <dbReference type="EMBL" id="KAJ7043123.1"/>
    </source>
</evidence>
<sequence>MPLSRNSTCLLVFGPSAYLTPAKIFSSSTFPSTMSVDVLDSTVTKNPDTAAFCTLLDDITTSLAATRTTLASLRAQESSALAPAEGISLLGLKAPLLLSYLQSLLLLTTHRALGHTYTSRETPSQPFSSVARGVRGTDGGDVVDALVEGRVVLEKVRALEGRMRYQIEKLVRAATAPENDAAGGAVDDPLAFRPNPANLANDGEASDVSDAEMYNPYERRGGRGDREDEGDGIYRPPRLAPVPYTGALAATKGKRARAAPIPSALRSLADPLLPHAESTSGLGNTKGAGQGSARAAHLRRLQEFEEENFGRVVLGKGAARARARDEEDLALGAELGGARGGGRNRRRGGLEDEFGDVLRSVDRVGVRGGTGDGYDELRRGGKKKGVLERARANVRVREEPEEVVGRVRKKSRFEQDTKVAKRRMKRNST</sequence>
<dbReference type="InterPro" id="IPR007146">
    <property type="entry name" value="Sas10/Utp3/C1D"/>
</dbReference>
<comment type="caution">
    <text evidence="2">The sequence shown here is derived from an EMBL/GenBank/DDBJ whole genome shotgun (WGS) entry which is preliminary data.</text>
</comment>
<name>A0AAD6TBX1_9AGAR</name>
<dbReference type="GO" id="GO:0000462">
    <property type="term" value="P:maturation of SSU-rRNA from tricistronic rRNA transcript (SSU-rRNA, 5.8S rRNA, LSU-rRNA)"/>
    <property type="evidence" value="ECO:0007669"/>
    <property type="project" value="TreeGrafter"/>
</dbReference>
<dbReference type="EMBL" id="JARJCM010000010">
    <property type="protein sequence ID" value="KAJ7043123.1"/>
    <property type="molecule type" value="Genomic_DNA"/>
</dbReference>
<protein>
    <recommendedName>
        <fullName evidence="4">Neuroguidin</fullName>
    </recommendedName>
</protein>
<feature type="compositionally biased region" description="Basic and acidic residues" evidence="1">
    <location>
        <begin position="217"/>
        <end position="226"/>
    </location>
</feature>
<evidence type="ECO:0000313" key="3">
    <source>
        <dbReference type="Proteomes" id="UP001218188"/>
    </source>
</evidence>
<keyword evidence="3" id="KW-1185">Reference proteome</keyword>
<dbReference type="Pfam" id="PF04000">
    <property type="entry name" value="Sas10_Utp3"/>
    <property type="match status" value="1"/>
</dbReference>
<evidence type="ECO:0008006" key="4">
    <source>
        <dbReference type="Google" id="ProtNLM"/>
    </source>
</evidence>
<dbReference type="PANTHER" id="PTHR13237">
    <property type="entry name" value="SOMETHING ABOUT SILENCING PROTEIN 10-RELATED"/>
    <property type="match status" value="1"/>
</dbReference>
<dbReference type="Proteomes" id="UP001218188">
    <property type="component" value="Unassembled WGS sequence"/>
</dbReference>
<reference evidence="2" key="1">
    <citation type="submission" date="2023-03" db="EMBL/GenBank/DDBJ databases">
        <title>Massive genome expansion in bonnet fungi (Mycena s.s.) driven by repeated elements and novel gene families across ecological guilds.</title>
        <authorList>
            <consortium name="Lawrence Berkeley National Laboratory"/>
            <person name="Harder C.B."/>
            <person name="Miyauchi S."/>
            <person name="Viragh M."/>
            <person name="Kuo A."/>
            <person name="Thoen E."/>
            <person name="Andreopoulos B."/>
            <person name="Lu D."/>
            <person name="Skrede I."/>
            <person name="Drula E."/>
            <person name="Henrissat B."/>
            <person name="Morin E."/>
            <person name="Kohler A."/>
            <person name="Barry K."/>
            <person name="LaButti K."/>
            <person name="Morin E."/>
            <person name="Salamov A."/>
            <person name="Lipzen A."/>
            <person name="Mereny Z."/>
            <person name="Hegedus B."/>
            <person name="Baldrian P."/>
            <person name="Stursova M."/>
            <person name="Weitz H."/>
            <person name="Taylor A."/>
            <person name="Grigoriev I.V."/>
            <person name="Nagy L.G."/>
            <person name="Martin F."/>
            <person name="Kauserud H."/>
        </authorList>
    </citation>
    <scope>NUCLEOTIDE SEQUENCE</scope>
    <source>
        <strain evidence="2">CBHHK200</strain>
    </source>
</reference>
<organism evidence="2 3">
    <name type="scientific">Mycena alexandri</name>
    <dbReference type="NCBI Taxonomy" id="1745969"/>
    <lineage>
        <taxon>Eukaryota</taxon>
        <taxon>Fungi</taxon>
        <taxon>Dikarya</taxon>
        <taxon>Basidiomycota</taxon>
        <taxon>Agaricomycotina</taxon>
        <taxon>Agaricomycetes</taxon>
        <taxon>Agaricomycetidae</taxon>
        <taxon>Agaricales</taxon>
        <taxon>Marasmiineae</taxon>
        <taxon>Mycenaceae</taxon>
        <taxon>Mycena</taxon>
    </lineage>
</organism>
<dbReference type="GO" id="GO:0032040">
    <property type="term" value="C:small-subunit processome"/>
    <property type="evidence" value="ECO:0007669"/>
    <property type="project" value="TreeGrafter"/>
</dbReference>
<dbReference type="PANTHER" id="PTHR13237:SF9">
    <property type="entry name" value="NEUROGUIDIN"/>
    <property type="match status" value="1"/>
</dbReference>
<proteinExistence type="predicted"/>
<dbReference type="AlphaFoldDB" id="A0AAD6TBX1"/>
<evidence type="ECO:0000256" key="1">
    <source>
        <dbReference type="SAM" id="MobiDB-lite"/>
    </source>
</evidence>
<feature type="region of interest" description="Disordered" evidence="1">
    <location>
        <begin position="215"/>
        <end position="239"/>
    </location>
</feature>
<accession>A0AAD6TBX1</accession>
<gene>
    <name evidence="2" type="ORF">C8F04DRAFT_1029098</name>
</gene>